<feature type="transmembrane region" description="Helical" evidence="1">
    <location>
        <begin position="150"/>
        <end position="167"/>
    </location>
</feature>
<reference evidence="2" key="1">
    <citation type="submission" date="2018-05" db="EMBL/GenBank/DDBJ databases">
        <authorList>
            <person name="Lanie J.A."/>
            <person name="Ng W.-L."/>
            <person name="Kazmierczak K.M."/>
            <person name="Andrzejewski T.M."/>
            <person name="Davidsen T.M."/>
            <person name="Wayne K.J."/>
            <person name="Tettelin H."/>
            <person name="Glass J.I."/>
            <person name="Rusch D."/>
            <person name="Podicherti R."/>
            <person name="Tsui H.-C.T."/>
            <person name="Winkler M.E."/>
        </authorList>
    </citation>
    <scope>NUCLEOTIDE SEQUENCE</scope>
</reference>
<feature type="transmembrane region" description="Helical" evidence="1">
    <location>
        <begin position="246"/>
        <end position="264"/>
    </location>
</feature>
<feature type="transmembrane region" description="Helical" evidence="1">
    <location>
        <begin position="34"/>
        <end position="52"/>
    </location>
</feature>
<accession>A0A382S9V5</accession>
<keyword evidence="1" id="KW-0472">Membrane</keyword>
<feature type="transmembrane region" description="Helical" evidence="1">
    <location>
        <begin position="111"/>
        <end position="130"/>
    </location>
</feature>
<sequence>YSVVANDSVQTLGPWIACNSDHPDNTEPGFHWRTLWLSATAVLLFTLWYGWYVNGGDISFGRLNQIPFQEVRWYHATAPLVLLLLTRVGVPVSTSFLVLSAFASTFVLEKMLVKSIIGYALAAIVAYSIWLIVERVIDEKADKVPETHKIYWRVGSWATTAFLWYTWLSHDMANIAVFLPRALSVEWMLFISVVFIVFLGYTFYERGGKIQHIVLEKTGTRYVRSATLINLVYAFILMFFREYNDIPMSTTWVFVGLLCGRELAISTLMENYKFKYVFPIIGRDFLKMMLGLIVSVGIVLTIHYVIIPNNLH</sequence>
<protein>
    <submittedName>
        <fullName evidence="2">Uncharacterized protein</fullName>
    </submittedName>
</protein>
<feature type="transmembrane region" description="Helical" evidence="1">
    <location>
        <begin position="285"/>
        <end position="307"/>
    </location>
</feature>
<evidence type="ECO:0000256" key="1">
    <source>
        <dbReference type="SAM" id="Phobius"/>
    </source>
</evidence>
<keyword evidence="1" id="KW-1133">Transmembrane helix</keyword>
<feature type="transmembrane region" description="Helical" evidence="1">
    <location>
        <begin position="222"/>
        <end position="240"/>
    </location>
</feature>
<feature type="transmembrane region" description="Helical" evidence="1">
    <location>
        <begin position="73"/>
        <end position="99"/>
    </location>
</feature>
<keyword evidence="1" id="KW-0812">Transmembrane</keyword>
<dbReference type="EMBL" id="UINC01127523">
    <property type="protein sequence ID" value="SVD06690.1"/>
    <property type="molecule type" value="Genomic_DNA"/>
</dbReference>
<feature type="transmembrane region" description="Helical" evidence="1">
    <location>
        <begin position="187"/>
        <end position="204"/>
    </location>
</feature>
<gene>
    <name evidence="2" type="ORF">METZ01_LOCUS359544</name>
</gene>
<organism evidence="2">
    <name type="scientific">marine metagenome</name>
    <dbReference type="NCBI Taxonomy" id="408172"/>
    <lineage>
        <taxon>unclassified sequences</taxon>
        <taxon>metagenomes</taxon>
        <taxon>ecological metagenomes</taxon>
    </lineage>
</organism>
<proteinExistence type="predicted"/>
<evidence type="ECO:0000313" key="2">
    <source>
        <dbReference type="EMBL" id="SVD06690.1"/>
    </source>
</evidence>
<dbReference type="AlphaFoldDB" id="A0A382S9V5"/>
<feature type="non-terminal residue" evidence="2">
    <location>
        <position position="1"/>
    </location>
</feature>
<name>A0A382S9V5_9ZZZZ</name>